<dbReference type="Proteomes" id="UP000008281">
    <property type="component" value="Unassembled WGS sequence"/>
</dbReference>
<dbReference type="eggNOG" id="KOG1467">
    <property type="taxonomic scope" value="Eukaryota"/>
</dbReference>
<reference evidence="1" key="1">
    <citation type="submission" date="2007-07" db="EMBL/GenBank/DDBJ databases">
        <title>PCAP assembly of the Caenorhabditis remanei genome.</title>
        <authorList>
            <consortium name="The Caenorhabditis remanei Sequencing Consortium"/>
            <person name="Wilson R.K."/>
        </authorList>
    </citation>
    <scope>NUCLEOTIDE SEQUENCE [LARGE SCALE GENOMIC DNA]</scope>
    <source>
        <strain evidence="1">PB4641</strain>
    </source>
</reference>
<dbReference type="OrthoDB" id="10254737at2759"/>
<accession>E3MPE7</accession>
<keyword evidence="2" id="KW-1185">Reference proteome</keyword>
<evidence type="ECO:0000313" key="1">
    <source>
        <dbReference type="EMBL" id="EFP06537.1"/>
    </source>
</evidence>
<dbReference type="AlphaFoldDB" id="E3MPE7"/>
<proteinExistence type="predicted"/>
<gene>
    <name evidence="1" type="ORF">CRE_08376</name>
</gene>
<dbReference type="EMBL" id="DS268463">
    <property type="protein sequence ID" value="EFP06537.1"/>
    <property type="molecule type" value="Genomic_DNA"/>
</dbReference>
<dbReference type="STRING" id="31234.E3MPE7"/>
<name>E3MPE7_CAERE</name>
<dbReference type="HOGENOM" id="CLU_1125434_0_0_1"/>
<sequence length="247" mass="29175">MIYQDSYQDIYCTVFCVPLRLVSRTRENTFGRLDLLDFAIRPQLAHLTQIGHWPFLFAHGNTVRLLKRSIQQVEEATNADCKKAIQQYRENTLARKFSHTYKTISQLLDRKIRQFEKVVVFDWCPVVNVLLDAKIQILDMQFLAIDANNNGSGTRHVKSFVVRGYDVKDFTMKGASWASQDVSFRRRSDTRMICNIRQRRCRRTERITGCGVLCKTLKVEKPRNFFKNMEKIGSEHMFERHEEWKKE</sequence>
<evidence type="ECO:0000313" key="2">
    <source>
        <dbReference type="Proteomes" id="UP000008281"/>
    </source>
</evidence>
<organism evidence="2">
    <name type="scientific">Caenorhabditis remanei</name>
    <name type="common">Caenorhabditis vulgaris</name>
    <dbReference type="NCBI Taxonomy" id="31234"/>
    <lineage>
        <taxon>Eukaryota</taxon>
        <taxon>Metazoa</taxon>
        <taxon>Ecdysozoa</taxon>
        <taxon>Nematoda</taxon>
        <taxon>Chromadorea</taxon>
        <taxon>Rhabditida</taxon>
        <taxon>Rhabditina</taxon>
        <taxon>Rhabditomorpha</taxon>
        <taxon>Rhabditoidea</taxon>
        <taxon>Rhabditidae</taxon>
        <taxon>Peloderinae</taxon>
        <taxon>Caenorhabditis</taxon>
    </lineage>
</organism>
<protein>
    <submittedName>
        <fullName evidence="1">Uncharacterized protein</fullName>
    </submittedName>
</protein>